<evidence type="ECO:0000313" key="2">
    <source>
        <dbReference type="Proteomes" id="UP000274822"/>
    </source>
</evidence>
<gene>
    <name evidence="1" type="ORF">BC938DRAFT_483682</name>
</gene>
<dbReference type="Proteomes" id="UP000274822">
    <property type="component" value="Unassembled WGS sequence"/>
</dbReference>
<dbReference type="AlphaFoldDB" id="A0A433QVN8"/>
<accession>A0A433QVN8</accession>
<organism evidence="1 2">
    <name type="scientific">Jimgerdemannia flammicorona</name>
    <dbReference type="NCBI Taxonomy" id="994334"/>
    <lineage>
        <taxon>Eukaryota</taxon>
        <taxon>Fungi</taxon>
        <taxon>Fungi incertae sedis</taxon>
        <taxon>Mucoromycota</taxon>
        <taxon>Mucoromycotina</taxon>
        <taxon>Endogonomycetes</taxon>
        <taxon>Endogonales</taxon>
        <taxon>Endogonaceae</taxon>
        <taxon>Jimgerdemannia</taxon>
    </lineage>
</organism>
<proteinExistence type="predicted"/>
<keyword evidence="2" id="KW-1185">Reference proteome</keyword>
<dbReference type="EMBL" id="RBNJ01000900">
    <property type="protein sequence ID" value="RUS33826.1"/>
    <property type="molecule type" value="Genomic_DNA"/>
</dbReference>
<name>A0A433QVN8_9FUNG</name>
<evidence type="ECO:0000313" key="1">
    <source>
        <dbReference type="EMBL" id="RUS33826.1"/>
    </source>
</evidence>
<protein>
    <submittedName>
        <fullName evidence="1">Uncharacterized protein</fullName>
    </submittedName>
</protein>
<comment type="caution">
    <text evidence="1">The sequence shown here is derived from an EMBL/GenBank/DDBJ whole genome shotgun (WGS) entry which is preliminary data.</text>
</comment>
<reference evidence="1 2" key="1">
    <citation type="journal article" date="2018" name="New Phytol.">
        <title>Phylogenomics of Endogonaceae and evolution of mycorrhizas within Mucoromycota.</title>
        <authorList>
            <person name="Chang Y."/>
            <person name="Desiro A."/>
            <person name="Na H."/>
            <person name="Sandor L."/>
            <person name="Lipzen A."/>
            <person name="Clum A."/>
            <person name="Barry K."/>
            <person name="Grigoriev I.V."/>
            <person name="Martin F.M."/>
            <person name="Stajich J.E."/>
            <person name="Smith M.E."/>
            <person name="Bonito G."/>
            <person name="Spatafora J.W."/>
        </authorList>
    </citation>
    <scope>NUCLEOTIDE SEQUENCE [LARGE SCALE GENOMIC DNA]</scope>
    <source>
        <strain evidence="1 2">AD002</strain>
    </source>
</reference>
<sequence>MSSTLYFAYKYKQNLTKSTHLQDAATFPDLYNTAPPIITENKLMIDTMIEISTTIILLQITATPSDIITNTYEPPISNNEPFIVTEDKLMIDATLSDIITNTHKSPISNNGKLMIDTMIELPVITINLHNIAISSNIKINWANISEIYKQATELYIVNKDEWATNTIVKYEWETNAMIEDEYVTNAIIEDKWVTNTIVNDEWETNAVVKGE</sequence>